<dbReference type="PANTHER" id="PTHR15335:SF7">
    <property type="entry name" value="PROTEIN TFG"/>
    <property type="match status" value="1"/>
</dbReference>
<dbReference type="InterPro" id="IPR000270">
    <property type="entry name" value="PB1_dom"/>
</dbReference>
<dbReference type="EMBL" id="CAXLJL010000290">
    <property type="protein sequence ID" value="CAL5136225.1"/>
    <property type="molecule type" value="Genomic_DNA"/>
</dbReference>
<evidence type="ECO:0000313" key="3">
    <source>
        <dbReference type="EMBL" id="CAL5136225.1"/>
    </source>
</evidence>
<evidence type="ECO:0000259" key="2">
    <source>
        <dbReference type="PROSITE" id="PS51745"/>
    </source>
</evidence>
<dbReference type="PANTHER" id="PTHR15335">
    <property type="entry name" value="PROTEIN TFG"/>
    <property type="match status" value="1"/>
</dbReference>
<feature type="region of interest" description="Disordered" evidence="1">
    <location>
        <begin position="473"/>
        <end position="513"/>
    </location>
</feature>
<dbReference type="InterPro" id="IPR033512">
    <property type="entry name" value="TFG"/>
</dbReference>
<dbReference type="GO" id="GO:0070971">
    <property type="term" value="C:endoplasmic reticulum exit site"/>
    <property type="evidence" value="ECO:0007669"/>
    <property type="project" value="TreeGrafter"/>
</dbReference>
<feature type="region of interest" description="Disordered" evidence="1">
    <location>
        <begin position="178"/>
        <end position="393"/>
    </location>
</feature>
<feature type="compositionally biased region" description="Polar residues" evidence="1">
    <location>
        <begin position="304"/>
        <end position="316"/>
    </location>
</feature>
<comment type="caution">
    <text evidence="3">The sequence shown here is derived from an EMBL/GenBank/DDBJ whole genome shotgun (WGS) entry which is preliminary data.</text>
</comment>
<proteinExistence type="predicted"/>
<feature type="compositionally biased region" description="Pro residues" evidence="1">
    <location>
        <begin position="494"/>
        <end position="505"/>
    </location>
</feature>
<evidence type="ECO:0000313" key="4">
    <source>
        <dbReference type="Proteomes" id="UP001497525"/>
    </source>
</evidence>
<organism evidence="3 4">
    <name type="scientific">Calicophoron daubneyi</name>
    <name type="common">Rumen fluke</name>
    <name type="synonym">Paramphistomum daubneyi</name>
    <dbReference type="NCBI Taxonomy" id="300641"/>
    <lineage>
        <taxon>Eukaryota</taxon>
        <taxon>Metazoa</taxon>
        <taxon>Spiralia</taxon>
        <taxon>Lophotrochozoa</taxon>
        <taxon>Platyhelminthes</taxon>
        <taxon>Trematoda</taxon>
        <taxon>Digenea</taxon>
        <taxon>Plagiorchiida</taxon>
        <taxon>Pronocephalata</taxon>
        <taxon>Paramphistomoidea</taxon>
        <taxon>Paramphistomidae</taxon>
        <taxon>Calicophoron</taxon>
    </lineage>
</organism>
<feature type="compositionally biased region" description="Polar residues" evidence="1">
    <location>
        <begin position="260"/>
        <end position="277"/>
    </location>
</feature>
<dbReference type="InterPro" id="IPR034857">
    <property type="entry name" value="PB1_TFG"/>
</dbReference>
<dbReference type="Pfam" id="PF00564">
    <property type="entry name" value="PB1"/>
    <property type="match status" value="1"/>
</dbReference>
<dbReference type="SMART" id="SM00666">
    <property type="entry name" value="PB1"/>
    <property type="match status" value="1"/>
</dbReference>
<dbReference type="InterPro" id="IPR053793">
    <property type="entry name" value="PB1-like"/>
</dbReference>
<name>A0AAV2THS5_CALDB</name>
<dbReference type="GO" id="GO:0048208">
    <property type="term" value="P:COPII vesicle coating"/>
    <property type="evidence" value="ECO:0007669"/>
    <property type="project" value="InterPro"/>
</dbReference>
<feature type="compositionally biased region" description="Basic and acidic residues" evidence="1">
    <location>
        <begin position="208"/>
        <end position="219"/>
    </location>
</feature>
<protein>
    <recommendedName>
        <fullName evidence="2">PB1 domain-containing protein</fullName>
    </recommendedName>
</protein>
<gene>
    <name evidence="3" type="ORF">CDAUBV1_LOCUS10296</name>
</gene>
<dbReference type="Proteomes" id="UP001497525">
    <property type="component" value="Unassembled WGS sequence"/>
</dbReference>
<feature type="domain" description="PB1" evidence="2">
    <location>
        <begin position="6"/>
        <end position="89"/>
    </location>
</feature>
<dbReference type="CDD" id="cd06401">
    <property type="entry name" value="PB1_TFG"/>
    <property type="match status" value="1"/>
</dbReference>
<sequence length="525" mass="56490">MDLSGKIIIKAQLGDDIRRIPIHNEEITYDELVLMMQRVFKQHLSNDDDLLIKYKDEDGDFITIADESDLSFAIQSSKVLQIKLFVKDTLESSKLGSAVGDKADLENRLSELGDRAALVTELRRIRDQITALVDSVDLFALTGNPSTCPAGAAGYVSPGNHQPVRSNGVDRLERSKEFDPLNNQRPVSHPGSEVDNPALPPRSFPADNRSEVDVNEHLPDSVQGSMNAPDGWKSQSSISTGPELAPSTKIDDNHRPLTPAGSQGQPTAEMSNSSTAPQRPHSVTPVQQQQPNIPPPYHTAPRDQPSQFNPYQQQFGDQAKSYPQMPPKIQPGVSQPADLGPVPTMPSGASRPLLPPQPGMQAMHRPSSPANGPPNMGPYSRHVPSAVGRSPGMIPTPPPANIFAPMMPPSSEQLGGPGMPPRIPLHPQTAAAPGCTPNMAPPRPGEGQGYQTLPQNVSAQRPPFGPFAGSMPPTAGHQTLRPGGPMYPPTTSNYPPPMQMDPNMPPMTKVGTPGDAKPYFYPTLQ</sequence>
<evidence type="ECO:0000256" key="1">
    <source>
        <dbReference type="SAM" id="MobiDB-lite"/>
    </source>
</evidence>
<dbReference type="GO" id="GO:0042802">
    <property type="term" value="F:identical protein binding"/>
    <property type="evidence" value="ECO:0007669"/>
    <property type="project" value="InterPro"/>
</dbReference>
<dbReference type="PROSITE" id="PS51745">
    <property type="entry name" value="PB1"/>
    <property type="match status" value="1"/>
</dbReference>
<dbReference type="Gene3D" id="3.10.20.90">
    <property type="entry name" value="Phosphatidylinositol 3-kinase Catalytic Subunit, Chain A, domain 1"/>
    <property type="match status" value="1"/>
</dbReference>
<dbReference type="AlphaFoldDB" id="A0AAV2THS5"/>
<dbReference type="SUPFAM" id="SSF54277">
    <property type="entry name" value="CAD &amp; PB1 domains"/>
    <property type="match status" value="1"/>
</dbReference>
<reference evidence="3" key="1">
    <citation type="submission" date="2024-06" db="EMBL/GenBank/DDBJ databases">
        <authorList>
            <person name="Liu X."/>
            <person name="Lenzi L."/>
            <person name="Haldenby T S."/>
            <person name="Uol C."/>
        </authorList>
    </citation>
    <scope>NUCLEOTIDE SEQUENCE</scope>
</reference>
<accession>A0AAV2THS5</accession>